<sequence>MLLSTSICATLLALSFCFSKAEADDNRKVIGYRTVAKVHRDEAFDNEDFYLNSIGFGVYMVQEPAGWFGQESDWYCVIRADIEKIDSIDKAWIPLTWEKENEDGKVEKIELYGEEELTVEYIRSLMIPEPEKALRLSTIDDEGSLQMLIPTKVVNSGVLDLWAICFETPEKLAEFSNEFPEWDDWDIKGESEAAFM</sequence>
<dbReference type="InterPro" id="IPR045564">
    <property type="entry name" value="DUF5910"/>
</dbReference>
<dbReference type="KEGG" id="mbe:MBM_08804"/>
<dbReference type="OrthoDB" id="4540223at2759"/>
<dbReference type="AlphaFoldDB" id="K1WLB2"/>
<evidence type="ECO:0000256" key="1">
    <source>
        <dbReference type="SAM" id="SignalP"/>
    </source>
</evidence>
<gene>
    <name evidence="2" type="ORF">MBM_08804</name>
</gene>
<accession>K1WLB2</accession>
<dbReference type="InParanoid" id="K1WLB2"/>
<reference evidence="2 3" key="1">
    <citation type="journal article" date="2012" name="BMC Genomics">
        <title>Sequencing the genome of Marssonina brunnea reveals fungus-poplar co-evolution.</title>
        <authorList>
            <person name="Zhu S."/>
            <person name="Cao Y.-Z."/>
            <person name="Jiang C."/>
            <person name="Tan B.-Y."/>
            <person name="Wang Z."/>
            <person name="Feng S."/>
            <person name="Zhang L."/>
            <person name="Su X.-H."/>
            <person name="Brejova B."/>
            <person name="Vinar T."/>
            <person name="Xu M."/>
            <person name="Wang M.-X."/>
            <person name="Zhang S.-G."/>
            <person name="Huang M.-R."/>
            <person name="Wu R."/>
            <person name="Zhou Y."/>
        </authorList>
    </citation>
    <scope>NUCLEOTIDE SEQUENCE [LARGE SCALE GENOMIC DNA]</scope>
    <source>
        <strain evidence="2 3">MB_m1</strain>
    </source>
</reference>
<evidence type="ECO:0000313" key="3">
    <source>
        <dbReference type="Proteomes" id="UP000006753"/>
    </source>
</evidence>
<keyword evidence="1" id="KW-0732">Signal</keyword>
<evidence type="ECO:0000313" key="2">
    <source>
        <dbReference type="EMBL" id="EKD13042.1"/>
    </source>
</evidence>
<dbReference type="Pfam" id="PF19287">
    <property type="entry name" value="DUF5910"/>
    <property type="match status" value="1"/>
</dbReference>
<dbReference type="EMBL" id="JH921452">
    <property type="protein sequence ID" value="EKD13042.1"/>
    <property type="molecule type" value="Genomic_DNA"/>
</dbReference>
<name>K1WLB2_MARBU</name>
<dbReference type="HOGENOM" id="CLU_091777_0_0_1"/>
<proteinExistence type="predicted"/>
<keyword evidence="3" id="KW-1185">Reference proteome</keyword>
<dbReference type="Proteomes" id="UP000006753">
    <property type="component" value="Unassembled WGS sequence"/>
</dbReference>
<organism evidence="2 3">
    <name type="scientific">Marssonina brunnea f. sp. multigermtubi (strain MB_m1)</name>
    <name type="common">Marssonina leaf spot fungus</name>
    <dbReference type="NCBI Taxonomy" id="1072389"/>
    <lineage>
        <taxon>Eukaryota</taxon>
        <taxon>Fungi</taxon>
        <taxon>Dikarya</taxon>
        <taxon>Ascomycota</taxon>
        <taxon>Pezizomycotina</taxon>
        <taxon>Leotiomycetes</taxon>
        <taxon>Helotiales</taxon>
        <taxon>Drepanopezizaceae</taxon>
        <taxon>Drepanopeziza</taxon>
    </lineage>
</organism>
<protein>
    <submittedName>
        <fullName evidence="2">Uncharacterized protein</fullName>
    </submittedName>
</protein>
<feature type="signal peptide" evidence="1">
    <location>
        <begin position="1"/>
        <end position="23"/>
    </location>
</feature>
<dbReference type="eggNOG" id="ENOG502SUI0">
    <property type="taxonomic scope" value="Eukaryota"/>
</dbReference>
<feature type="chain" id="PRO_5003853002" evidence="1">
    <location>
        <begin position="24"/>
        <end position="196"/>
    </location>
</feature>